<evidence type="ECO:0000313" key="4">
    <source>
        <dbReference type="Proteomes" id="UP000694725"/>
    </source>
</evidence>
<dbReference type="InterPro" id="IPR005018">
    <property type="entry name" value="DOMON_domain"/>
</dbReference>
<feature type="domain" description="DOMON" evidence="2">
    <location>
        <begin position="35"/>
        <end position="132"/>
    </location>
</feature>
<accession>A0A8D1Y2D3</accession>
<sequence>MCRWPLLLLWGLLPGAAAGGSGRPLPHRTLLDPEGKYWLNWGPQGGRLAFRLEVRTAGYVGFGFSPTGAMAAADIVVGGVAHGRPYLQVSGAESFSACCLAVKGRGSQNFPLITAILAPPGQWVGSATSSEK</sequence>
<dbReference type="AlphaFoldDB" id="A0A8D1Y2D3"/>
<reference evidence="3" key="1">
    <citation type="submission" date="2025-08" db="UniProtKB">
        <authorList>
            <consortium name="Ensembl"/>
        </authorList>
    </citation>
    <scope>IDENTIFICATION</scope>
</reference>
<feature type="signal peptide" evidence="1">
    <location>
        <begin position="1"/>
        <end position="18"/>
    </location>
</feature>
<dbReference type="PANTHER" id="PTHR10157">
    <property type="entry name" value="DOPAMINE BETA HYDROXYLASE RELATED"/>
    <property type="match status" value="1"/>
</dbReference>
<evidence type="ECO:0000256" key="1">
    <source>
        <dbReference type="SAM" id="SignalP"/>
    </source>
</evidence>
<dbReference type="PANTHER" id="PTHR10157:SF28">
    <property type="entry name" value="DBH-LIKE MONOOXYGENASE PROTEIN 1"/>
    <property type="match status" value="1"/>
</dbReference>
<name>A0A8D1Y2D3_PIG</name>
<organism evidence="3 4">
    <name type="scientific">Sus scrofa</name>
    <name type="common">Pig</name>
    <dbReference type="NCBI Taxonomy" id="9823"/>
    <lineage>
        <taxon>Eukaryota</taxon>
        <taxon>Metazoa</taxon>
        <taxon>Chordata</taxon>
        <taxon>Craniata</taxon>
        <taxon>Vertebrata</taxon>
        <taxon>Euteleostomi</taxon>
        <taxon>Mammalia</taxon>
        <taxon>Eutheria</taxon>
        <taxon>Laurasiatheria</taxon>
        <taxon>Artiodactyla</taxon>
        <taxon>Suina</taxon>
        <taxon>Suidae</taxon>
        <taxon>Sus</taxon>
    </lineage>
</organism>
<keyword evidence="1" id="KW-0732">Signal</keyword>
<dbReference type="Ensembl" id="ENSSSCT00065029363.1">
    <property type="protein sequence ID" value="ENSSSCP00065011983.1"/>
    <property type="gene ID" value="ENSSSCG00065022082.1"/>
</dbReference>
<proteinExistence type="predicted"/>
<dbReference type="CDD" id="cd09631">
    <property type="entry name" value="DOMON_DOH"/>
    <property type="match status" value="1"/>
</dbReference>
<dbReference type="Pfam" id="PF03351">
    <property type="entry name" value="DOMON"/>
    <property type="match status" value="1"/>
</dbReference>
<dbReference type="InterPro" id="IPR000945">
    <property type="entry name" value="DBH-like"/>
</dbReference>
<dbReference type="PROSITE" id="PS50836">
    <property type="entry name" value="DOMON"/>
    <property type="match status" value="1"/>
</dbReference>
<dbReference type="Proteomes" id="UP000694725">
    <property type="component" value="Unplaced"/>
</dbReference>
<evidence type="ECO:0000259" key="2">
    <source>
        <dbReference type="PROSITE" id="PS50836"/>
    </source>
</evidence>
<dbReference type="InterPro" id="IPR045266">
    <property type="entry name" value="DOH_DOMON"/>
</dbReference>
<protein>
    <recommendedName>
        <fullName evidence="2">DOMON domain-containing protein</fullName>
    </recommendedName>
</protein>
<evidence type="ECO:0000313" key="3">
    <source>
        <dbReference type="Ensembl" id="ENSSSCP00065011983.1"/>
    </source>
</evidence>
<feature type="chain" id="PRO_5034407993" description="DOMON domain-containing protein" evidence="1">
    <location>
        <begin position="19"/>
        <end position="132"/>
    </location>
</feature>
<dbReference type="GO" id="GO:0004500">
    <property type="term" value="F:dopamine beta-monooxygenase activity"/>
    <property type="evidence" value="ECO:0007669"/>
    <property type="project" value="InterPro"/>
</dbReference>